<dbReference type="AlphaFoldDB" id="A0A450TV03"/>
<evidence type="ECO:0000313" key="1">
    <source>
        <dbReference type="EMBL" id="VFJ72660.1"/>
    </source>
</evidence>
<proteinExistence type="predicted"/>
<protein>
    <submittedName>
        <fullName evidence="1">Uncharacterized protein</fullName>
    </submittedName>
</protein>
<dbReference type="EMBL" id="CAADFE010000036">
    <property type="protein sequence ID" value="VFJ72660.1"/>
    <property type="molecule type" value="Genomic_DNA"/>
</dbReference>
<sequence>MVVVVIDAIHGRNEIGLWTENLGEIWMIISRSATPPMVGHFPQGKISEGYAYRLHRITIFPTAPAPRTLLYFYTALSKAFGANTTNYTNCPY</sequence>
<name>A0A450TV03_9GAMM</name>
<reference evidence="1" key="1">
    <citation type="submission" date="2019-02" db="EMBL/GenBank/DDBJ databases">
        <authorList>
            <person name="Gruber-Vodicka R. H."/>
            <person name="Seah K. B. B."/>
        </authorList>
    </citation>
    <scope>NUCLEOTIDE SEQUENCE</scope>
    <source>
        <strain evidence="1">BECK_BZ131</strain>
    </source>
</reference>
<gene>
    <name evidence="1" type="ORF">BECKFW1821C_GA0114237_103610</name>
</gene>
<accession>A0A450TV03</accession>
<organism evidence="1">
    <name type="scientific">Candidatus Kentrum sp. FW</name>
    <dbReference type="NCBI Taxonomy" id="2126338"/>
    <lineage>
        <taxon>Bacteria</taxon>
        <taxon>Pseudomonadati</taxon>
        <taxon>Pseudomonadota</taxon>
        <taxon>Gammaproteobacteria</taxon>
        <taxon>Candidatus Kentrum</taxon>
    </lineage>
</organism>